<feature type="signal peptide" evidence="2">
    <location>
        <begin position="1"/>
        <end position="25"/>
    </location>
</feature>
<dbReference type="InterPro" id="IPR050855">
    <property type="entry name" value="NDM-1-like"/>
</dbReference>
<dbReference type="Gene3D" id="3.60.15.10">
    <property type="entry name" value="Ribonuclease Z/Hydroxyacylglutathione hydrolase-like"/>
    <property type="match status" value="1"/>
</dbReference>
<dbReference type="Pfam" id="PF00753">
    <property type="entry name" value="Lactamase_B"/>
    <property type="match status" value="1"/>
</dbReference>
<reference evidence="4 5" key="1">
    <citation type="submission" date="2019-03" db="EMBL/GenBank/DDBJ databases">
        <title>Genomic Encyclopedia of Type Strains, Phase IV (KMG-IV): sequencing the most valuable type-strain genomes for metagenomic binning, comparative biology and taxonomic classification.</title>
        <authorList>
            <person name="Goeker M."/>
        </authorList>
    </citation>
    <scope>NUCLEOTIDE SEQUENCE [LARGE SCALE GENOMIC DNA]</scope>
    <source>
        <strain evidence="4 5">DSM 4868</strain>
    </source>
</reference>
<dbReference type="CDD" id="cd16282">
    <property type="entry name" value="metallo-hydrolase-like_MBL-fold"/>
    <property type="match status" value="1"/>
</dbReference>
<sequence length="308" mass="32566">MSLLTIPIRAAAVLAFLGLAIPALADLRPVPVAEGVWAIVGDKGQRSPDNFGNNATFGLIVTDAGAVLIDAGGSWRGAEDLHDAIRQVTDRPVILVINTGGQDHRWLGNGYWAAQGARIVASAAAVADQTARASVQMTMLSRLIGAGLAGTQPVHAAETFEDRLDLTIGGRLVEIVHPGPAHTPGDAFVWLPEARVVFAGDIVFAERLLGVLEFSSSAGWIEAFAAMAALGPLHVVPGHGDPTTLDRARADTYDYLVTLRERMRAHIDAGGDILGSVAVEQSAFAHLEQFGSLAGRNAQQVFTEMEWE</sequence>
<comment type="similarity">
    <text evidence="1">Belongs to the metallo-beta-lactamase superfamily. Class-B beta-lactamase family.</text>
</comment>
<dbReference type="GO" id="GO:0017001">
    <property type="term" value="P:antibiotic catabolic process"/>
    <property type="evidence" value="ECO:0007669"/>
    <property type="project" value="UniProtKB-ARBA"/>
</dbReference>
<organism evidence="4 5">
    <name type="scientific">Rhodovulum euryhalinum</name>
    <dbReference type="NCBI Taxonomy" id="35805"/>
    <lineage>
        <taxon>Bacteria</taxon>
        <taxon>Pseudomonadati</taxon>
        <taxon>Pseudomonadota</taxon>
        <taxon>Alphaproteobacteria</taxon>
        <taxon>Rhodobacterales</taxon>
        <taxon>Paracoccaceae</taxon>
        <taxon>Rhodovulum</taxon>
    </lineage>
</organism>
<dbReference type="SMART" id="SM00849">
    <property type="entry name" value="Lactamase_B"/>
    <property type="match status" value="1"/>
</dbReference>
<dbReference type="AlphaFoldDB" id="A0A4R2KH29"/>
<accession>A0A4R2KH29</accession>
<evidence type="ECO:0000313" key="5">
    <source>
        <dbReference type="Proteomes" id="UP000295142"/>
    </source>
</evidence>
<protein>
    <submittedName>
        <fullName evidence="4">Glyoxylase-like metal-dependent hydrolase (Beta-lactamase superfamily II)</fullName>
    </submittedName>
</protein>
<keyword evidence="2" id="KW-0732">Signal</keyword>
<dbReference type="GO" id="GO:0016787">
    <property type="term" value="F:hydrolase activity"/>
    <property type="evidence" value="ECO:0007669"/>
    <property type="project" value="UniProtKB-KW"/>
</dbReference>
<dbReference type="PANTHER" id="PTHR42951:SF4">
    <property type="entry name" value="ACYL-COENZYME A THIOESTERASE MBLAC2"/>
    <property type="match status" value="1"/>
</dbReference>
<evidence type="ECO:0000313" key="4">
    <source>
        <dbReference type="EMBL" id="TCO72454.1"/>
    </source>
</evidence>
<proteinExistence type="inferred from homology"/>
<gene>
    <name evidence="4" type="ORF">EV655_104142</name>
</gene>
<dbReference type="EMBL" id="SLWW01000004">
    <property type="protein sequence ID" value="TCO72454.1"/>
    <property type="molecule type" value="Genomic_DNA"/>
</dbReference>
<evidence type="ECO:0000256" key="2">
    <source>
        <dbReference type="SAM" id="SignalP"/>
    </source>
</evidence>
<evidence type="ECO:0000259" key="3">
    <source>
        <dbReference type="SMART" id="SM00849"/>
    </source>
</evidence>
<feature type="domain" description="Metallo-beta-lactamase" evidence="3">
    <location>
        <begin position="54"/>
        <end position="239"/>
    </location>
</feature>
<keyword evidence="5" id="KW-1185">Reference proteome</keyword>
<comment type="caution">
    <text evidence="4">The sequence shown here is derived from an EMBL/GenBank/DDBJ whole genome shotgun (WGS) entry which is preliminary data.</text>
</comment>
<dbReference type="SUPFAM" id="SSF56281">
    <property type="entry name" value="Metallo-hydrolase/oxidoreductase"/>
    <property type="match status" value="1"/>
</dbReference>
<dbReference type="RefSeq" id="WP_132543026.1">
    <property type="nucleotide sequence ID" value="NZ_SLWW01000004.1"/>
</dbReference>
<evidence type="ECO:0000256" key="1">
    <source>
        <dbReference type="ARBA" id="ARBA00005250"/>
    </source>
</evidence>
<dbReference type="OrthoDB" id="420651at2"/>
<keyword evidence="4" id="KW-0378">Hydrolase</keyword>
<dbReference type="PANTHER" id="PTHR42951">
    <property type="entry name" value="METALLO-BETA-LACTAMASE DOMAIN-CONTAINING"/>
    <property type="match status" value="1"/>
</dbReference>
<dbReference type="InterPro" id="IPR036866">
    <property type="entry name" value="RibonucZ/Hydroxyglut_hydro"/>
</dbReference>
<dbReference type="InterPro" id="IPR001279">
    <property type="entry name" value="Metallo-B-lactamas"/>
</dbReference>
<name>A0A4R2KH29_9RHOB</name>
<dbReference type="Proteomes" id="UP000295142">
    <property type="component" value="Unassembled WGS sequence"/>
</dbReference>
<feature type="chain" id="PRO_5020247017" evidence="2">
    <location>
        <begin position="26"/>
        <end position="308"/>
    </location>
</feature>